<dbReference type="RefSeq" id="WP_063681620.1">
    <property type="nucleotide sequence ID" value="NZ_LSEF01000102.1"/>
</dbReference>
<dbReference type="Proteomes" id="UP000077173">
    <property type="component" value="Unassembled WGS sequence"/>
</dbReference>
<dbReference type="InterPro" id="IPR050884">
    <property type="entry name" value="CNP_phosphodiesterase-III"/>
</dbReference>
<evidence type="ECO:0000256" key="2">
    <source>
        <dbReference type="ARBA" id="ARBA00022801"/>
    </source>
</evidence>
<comment type="caution">
    <text evidence="6">The sequence shown here is derived from an EMBL/GenBank/DDBJ whole genome shotgun (WGS) entry which is preliminary data.</text>
</comment>
<evidence type="ECO:0000313" key="7">
    <source>
        <dbReference type="Proteomes" id="UP000077173"/>
    </source>
</evidence>
<evidence type="ECO:0000256" key="4">
    <source>
        <dbReference type="ARBA" id="ARBA00025742"/>
    </source>
</evidence>
<organism evidence="6 7">
    <name type="scientific">Bradyrhizobium neotropicale</name>
    <dbReference type="NCBI Taxonomy" id="1497615"/>
    <lineage>
        <taxon>Bacteria</taxon>
        <taxon>Pseudomonadati</taxon>
        <taxon>Pseudomonadota</taxon>
        <taxon>Alphaproteobacteria</taxon>
        <taxon>Hyphomicrobiales</taxon>
        <taxon>Nitrobacteraceae</taxon>
        <taxon>Bradyrhizobium</taxon>
    </lineage>
</organism>
<dbReference type="AlphaFoldDB" id="A0A176YQL9"/>
<evidence type="ECO:0000259" key="5">
    <source>
        <dbReference type="Pfam" id="PF00149"/>
    </source>
</evidence>
<protein>
    <submittedName>
        <fullName evidence="6">Metallophosphatase</fullName>
    </submittedName>
</protein>
<reference evidence="6 7" key="1">
    <citation type="submission" date="2016-02" db="EMBL/GenBank/DDBJ databases">
        <title>Draft genome sequence of the strain BR 10247T Bradyrhizobium neotropicale isolated from nodules of Centrolobium paraense.</title>
        <authorList>
            <person name="Simoes-Araujo J.L."/>
            <person name="Barauna A.C."/>
            <person name="Silva K."/>
            <person name="Zilli J.E."/>
        </authorList>
    </citation>
    <scope>NUCLEOTIDE SEQUENCE [LARGE SCALE GENOMIC DNA]</scope>
    <source>
        <strain evidence="6 7">BR 10247</strain>
    </source>
</reference>
<dbReference type="PANTHER" id="PTHR42988">
    <property type="entry name" value="PHOSPHOHYDROLASE"/>
    <property type="match status" value="1"/>
</dbReference>
<proteinExistence type="inferred from homology"/>
<feature type="domain" description="Calcineurin-like phosphoesterase" evidence="5">
    <location>
        <begin position="5"/>
        <end position="224"/>
    </location>
</feature>
<keyword evidence="2" id="KW-0378">Hydrolase</keyword>
<dbReference type="GO" id="GO:0046872">
    <property type="term" value="F:metal ion binding"/>
    <property type="evidence" value="ECO:0007669"/>
    <property type="project" value="UniProtKB-KW"/>
</dbReference>
<evidence type="ECO:0000256" key="3">
    <source>
        <dbReference type="ARBA" id="ARBA00023004"/>
    </source>
</evidence>
<accession>A0A176YQL9</accession>
<name>A0A176YQL9_9BRAD</name>
<dbReference type="InterPro" id="IPR004843">
    <property type="entry name" value="Calcineurin-like_PHP"/>
</dbReference>
<dbReference type="EMBL" id="LSEF01000102">
    <property type="protein sequence ID" value="OAF08656.1"/>
    <property type="molecule type" value="Genomic_DNA"/>
</dbReference>
<sequence>MAPFTLAHLSDPHLPPLPRPRLIELAGKRALGYVNWTRNRHKYQRREVLDVLVADIRAQAPDHIAVTGDFVNLALEAEFAPALAWLEGVGPPDCVTAIPGNHDAYVSATSHRFGETFLHYIAGDAPAEAAFPAVRRRGPAALISLSTAVPTLPLMATGTLGRDQLAALEQVLAQLASEDVFRVLLVHHPLRSNSRHKRLTDSADLLTLIRRHGVELILHGHDHVHSTMWFDGPNGNVPAIGVPSASALAHGRYPAAAYNLFAIEKDNAGWRCEQTVRSLDHGLQIREIKHTRLI</sequence>
<dbReference type="InterPro" id="IPR029052">
    <property type="entry name" value="Metallo-depent_PP-like"/>
</dbReference>
<dbReference type="GO" id="GO:0016787">
    <property type="term" value="F:hydrolase activity"/>
    <property type="evidence" value="ECO:0007669"/>
    <property type="project" value="UniProtKB-KW"/>
</dbReference>
<dbReference type="Gene3D" id="3.60.21.10">
    <property type="match status" value="1"/>
</dbReference>
<dbReference type="SUPFAM" id="SSF56300">
    <property type="entry name" value="Metallo-dependent phosphatases"/>
    <property type="match status" value="1"/>
</dbReference>
<keyword evidence="3" id="KW-0408">Iron</keyword>
<dbReference type="Pfam" id="PF00149">
    <property type="entry name" value="Metallophos"/>
    <property type="match status" value="1"/>
</dbReference>
<evidence type="ECO:0000313" key="6">
    <source>
        <dbReference type="EMBL" id="OAF08656.1"/>
    </source>
</evidence>
<keyword evidence="1" id="KW-0479">Metal-binding</keyword>
<evidence type="ECO:0000256" key="1">
    <source>
        <dbReference type="ARBA" id="ARBA00022723"/>
    </source>
</evidence>
<keyword evidence="7" id="KW-1185">Reference proteome</keyword>
<gene>
    <name evidence="6" type="ORF">AXW67_28840</name>
</gene>
<comment type="similarity">
    <text evidence="4">Belongs to the cyclic nucleotide phosphodiesterase class-III family.</text>
</comment>
<dbReference type="PANTHER" id="PTHR42988:SF2">
    <property type="entry name" value="CYCLIC NUCLEOTIDE PHOSPHODIESTERASE CBUA0032-RELATED"/>
    <property type="match status" value="1"/>
</dbReference>